<keyword evidence="7" id="KW-0378">Hydrolase</keyword>
<evidence type="ECO:0000259" key="10">
    <source>
        <dbReference type="Pfam" id="PF17917"/>
    </source>
</evidence>
<sequence>MPLKSTQALEEAILTLSKRVAELYSSLDQQSQLNNQRHDSMLSAVAELRLQLHATLLSSSLHPPTFALSPKSPHFSPPFPQTVSPKPSKLHLPLFDGSTPLDGIFQADQYFSYHQLSSWEAFLRALKLRFGPSSFENHQAALFKLCQRGSLSDFQAEFECLCNRVVSLPPESVLNCFISGLRADIQHEMVVFQPSSISQAIGLAKLLEAKSLDARPLRVVPLPQPKFGPGHHCKARQFLLTADDPNPPDLSDLSMEALPEPASLPPSPSWLLPADQSDDSMHFQLSTAAISGAKSRRTLCLMGRINEHTITMFIDSGSLHNIVQSPVAEFLGLPISPMTSFPILVGNGDSLHCSGMCSNVLLNLQTHSFSIELYVIPIFGADVMLGVQWLATLGPFLSDFSVSSMQFYHEGRLVLLTSVPSVTPQFASLAQLRRVVTTNAIDAMPHFPLIHPSTFPTLPSSQSVTLPSLSRNSSLANILTAYQQVFSIPHGLPPHRAFDHRIHLHPNQPPVNIKPYHYPHFQKDVMTQLIADMLSEGIIHPSRSPFSSPVLLVRKKDDGTWCFCVDYRGLNAVTVRDRYRIPTVDELLDELHGATVFSKLDLRSGYHQIRLTPHDTYKTAFHTVDGHYEFLVMPFGLTNAPSTFQAVMNDLFRPFLRRFVLAICFFAKLSKCTFGESSIDYLGHVISAEGVMADPATLEAIAAWPPPASLTALLAFLGLTGYYRCFVRHYATLASPLLDLLKGPKFHWSPAATVAFESLKGAMLSLLVLGLPDFSRLLRTNVKCFAITEAVRKWRQYLLGRRFNIYTDQNSLKALLTQTVQTPAQQQWLTKLLGYDFAIHYTPGRDNKVANALSRNPLPTAMVFTTVSSSTLALFATLRDYYAANPADRFFIPNFDELRSSLLAELHATVIGGHSGVRSTYAWLAALFYWPKMLHDIKEFIKTCSVCQGVKYSTQSQQGTL</sequence>
<keyword evidence="2" id="KW-0645">Protease</keyword>
<evidence type="ECO:0000259" key="11">
    <source>
        <dbReference type="Pfam" id="PF17921"/>
    </source>
</evidence>
<dbReference type="PANTHER" id="PTHR37984:SF5">
    <property type="entry name" value="PROTEIN NYNRIN-LIKE"/>
    <property type="match status" value="1"/>
</dbReference>
<dbReference type="InterPro" id="IPR041373">
    <property type="entry name" value="RT_RNaseH"/>
</dbReference>
<dbReference type="InterPro" id="IPR000477">
    <property type="entry name" value="RT_dom"/>
</dbReference>
<dbReference type="AlphaFoldDB" id="A0AAW2WF96"/>
<dbReference type="CDD" id="cd01647">
    <property type="entry name" value="RT_LTR"/>
    <property type="match status" value="1"/>
</dbReference>
<dbReference type="Pfam" id="PF00078">
    <property type="entry name" value="RVT_1"/>
    <property type="match status" value="1"/>
</dbReference>
<dbReference type="FunFam" id="3.10.10.10:FF:000007">
    <property type="entry name" value="Retrovirus-related Pol polyprotein from transposon 17.6-like Protein"/>
    <property type="match status" value="1"/>
</dbReference>
<keyword evidence="3" id="KW-0808">Transferase</keyword>
<organism evidence="12">
    <name type="scientific">Sesamum latifolium</name>
    <dbReference type="NCBI Taxonomy" id="2727402"/>
    <lineage>
        <taxon>Eukaryota</taxon>
        <taxon>Viridiplantae</taxon>
        <taxon>Streptophyta</taxon>
        <taxon>Embryophyta</taxon>
        <taxon>Tracheophyta</taxon>
        <taxon>Spermatophyta</taxon>
        <taxon>Magnoliopsida</taxon>
        <taxon>eudicotyledons</taxon>
        <taxon>Gunneridae</taxon>
        <taxon>Pentapetalae</taxon>
        <taxon>asterids</taxon>
        <taxon>lamiids</taxon>
        <taxon>Lamiales</taxon>
        <taxon>Pedaliaceae</taxon>
        <taxon>Sesamum</taxon>
    </lineage>
</organism>
<evidence type="ECO:0000256" key="1">
    <source>
        <dbReference type="ARBA" id="ARBA00012493"/>
    </source>
</evidence>
<dbReference type="EMBL" id="JACGWN010000008">
    <property type="protein sequence ID" value="KAL0438992.1"/>
    <property type="molecule type" value="Genomic_DNA"/>
</dbReference>
<dbReference type="CDD" id="cd09274">
    <property type="entry name" value="RNase_HI_RT_Ty3"/>
    <property type="match status" value="1"/>
</dbReference>
<dbReference type="InterPro" id="IPR041588">
    <property type="entry name" value="Integrase_H2C2"/>
</dbReference>
<dbReference type="Pfam" id="PF17917">
    <property type="entry name" value="RT_RNaseH"/>
    <property type="match status" value="1"/>
</dbReference>
<dbReference type="Pfam" id="PF17921">
    <property type="entry name" value="Integrase_H2C2"/>
    <property type="match status" value="1"/>
</dbReference>
<evidence type="ECO:0000256" key="6">
    <source>
        <dbReference type="ARBA" id="ARBA00022759"/>
    </source>
</evidence>
<evidence type="ECO:0000256" key="3">
    <source>
        <dbReference type="ARBA" id="ARBA00022679"/>
    </source>
</evidence>
<dbReference type="PANTHER" id="PTHR37984">
    <property type="entry name" value="PROTEIN CBG26694"/>
    <property type="match status" value="1"/>
</dbReference>
<dbReference type="InterPro" id="IPR021109">
    <property type="entry name" value="Peptidase_aspartic_dom_sf"/>
</dbReference>
<dbReference type="CDD" id="cd00303">
    <property type="entry name" value="retropepsin_like"/>
    <property type="match status" value="1"/>
</dbReference>
<protein>
    <recommendedName>
        <fullName evidence="1">RNA-directed DNA polymerase</fullName>
        <ecNumber evidence="1">2.7.7.49</ecNumber>
    </recommendedName>
</protein>
<gene>
    <name evidence="12" type="ORF">Slati_2382200</name>
</gene>
<dbReference type="Pfam" id="PF08284">
    <property type="entry name" value="RVP_2"/>
    <property type="match status" value="1"/>
</dbReference>
<keyword evidence="5" id="KW-0540">Nuclease</keyword>
<feature type="domain" description="Reverse transcriptase" evidence="9">
    <location>
        <begin position="554"/>
        <end position="666"/>
    </location>
</feature>
<feature type="domain" description="Reverse transcriptase RNase H-like" evidence="10">
    <location>
        <begin position="781"/>
        <end position="835"/>
    </location>
</feature>
<dbReference type="Gene3D" id="1.10.340.70">
    <property type="match status" value="1"/>
</dbReference>
<reference evidence="12" key="1">
    <citation type="submission" date="2020-06" db="EMBL/GenBank/DDBJ databases">
        <authorList>
            <person name="Li T."/>
            <person name="Hu X."/>
            <person name="Zhang T."/>
            <person name="Song X."/>
            <person name="Zhang H."/>
            <person name="Dai N."/>
            <person name="Sheng W."/>
            <person name="Hou X."/>
            <person name="Wei L."/>
        </authorList>
    </citation>
    <scope>NUCLEOTIDE SEQUENCE</scope>
    <source>
        <strain evidence="12">KEN1</strain>
        <tissue evidence="12">Leaf</tissue>
    </source>
</reference>
<dbReference type="EC" id="2.7.7.49" evidence="1"/>
<dbReference type="GO" id="GO:0004519">
    <property type="term" value="F:endonuclease activity"/>
    <property type="evidence" value="ECO:0007669"/>
    <property type="project" value="UniProtKB-KW"/>
</dbReference>
<dbReference type="Gene3D" id="2.40.70.10">
    <property type="entry name" value="Acid Proteases"/>
    <property type="match status" value="1"/>
</dbReference>
<dbReference type="GO" id="GO:0008233">
    <property type="term" value="F:peptidase activity"/>
    <property type="evidence" value="ECO:0007669"/>
    <property type="project" value="UniProtKB-KW"/>
</dbReference>
<reference evidence="12" key="2">
    <citation type="journal article" date="2024" name="Plant">
        <title>Genomic evolution and insights into agronomic trait innovations of Sesamum species.</title>
        <authorList>
            <person name="Miao H."/>
            <person name="Wang L."/>
            <person name="Qu L."/>
            <person name="Liu H."/>
            <person name="Sun Y."/>
            <person name="Le M."/>
            <person name="Wang Q."/>
            <person name="Wei S."/>
            <person name="Zheng Y."/>
            <person name="Lin W."/>
            <person name="Duan Y."/>
            <person name="Cao H."/>
            <person name="Xiong S."/>
            <person name="Wang X."/>
            <person name="Wei L."/>
            <person name="Li C."/>
            <person name="Ma Q."/>
            <person name="Ju M."/>
            <person name="Zhao R."/>
            <person name="Li G."/>
            <person name="Mu C."/>
            <person name="Tian Q."/>
            <person name="Mei H."/>
            <person name="Zhang T."/>
            <person name="Gao T."/>
            <person name="Zhang H."/>
        </authorList>
    </citation>
    <scope>NUCLEOTIDE SEQUENCE</scope>
    <source>
        <strain evidence="12">KEN1</strain>
    </source>
</reference>
<evidence type="ECO:0000259" key="9">
    <source>
        <dbReference type="Pfam" id="PF00078"/>
    </source>
</evidence>
<dbReference type="Gene3D" id="3.10.10.10">
    <property type="entry name" value="HIV Type 1 Reverse Transcriptase, subunit A, domain 1"/>
    <property type="match status" value="1"/>
</dbReference>
<keyword evidence="4" id="KW-0548">Nucleotidyltransferase</keyword>
<proteinExistence type="predicted"/>
<keyword evidence="8" id="KW-0695">RNA-directed DNA polymerase</keyword>
<dbReference type="GO" id="GO:0006508">
    <property type="term" value="P:proteolysis"/>
    <property type="evidence" value="ECO:0007669"/>
    <property type="project" value="UniProtKB-KW"/>
</dbReference>
<evidence type="ECO:0000256" key="4">
    <source>
        <dbReference type="ARBA" id="ARBA00022695"/>
    </source>
</evidence>
<evidence type="ECO:0000256" key="2">
    <source>
        <dbReference type="ARBA" id="ARBA00022670"/>
    </source>
</evidence>
<evidence type="ECO:0000256" key="8">
    <source>
        <dbReference type="ARBA" id="ARBA00022918"/>
    </source>
</evidence>
<evidence type="ECO:0000313" key="12">
    <source>
        <dbReference type="EMBL" id="KAL0438992.1"/>
    </source>
</evidence>
<evidence type="ECO:0000256" key="7">
    <source>
        <dbReference type="ARBA" id="ARBA00022801"/>
    </source>
</evidence>
<dbReference type="SUPFAM" id="SSF56672">
    <property type="entry name" value="DNA/RNA polymerases"/>
    <property type="match status" value="1"/>
</dbReference>
<dbReference type="InterPro" id="IPR043502">
    <property type="entry name" value="DNA/RNA_pol_sf"/>
</dbReference>
<name>A0AAW2WF96_9LAMI</name>
<dbReference type="GO" id="GO:0003964">
    <property type="term" value="F:RNA-directed DNA polymerase activity"/>
    <property type="evidence" value="ECO:0007669"/>
    <property type="project" value="UniProtKB-KW"/>
</dbReference>
<comment type="caution">
    <text evidence="12">The sequence shown here is derived from an EMBL/GenBank/DDBJ whole genome shotgun (WGS) entry which is preliminary data.</text>
</comment>
<accession>A0AAW2WF96</accession>
<evidence type="ECO:0000256" key="5">
    <source>
        <dbReference type="ARBA" id="ARBA00022722"/>
    </source>
</evidence>
<keyword evidence="6" id="KW-0255">Endonuclease</keyword>
<dbReference type="SUPFAM" id="SSF50630">
    <property type="entry name" value="Acid proteases"/>
    <property type="match status" value="1"/>
</dbReference>
<dbReference type="InterPro" id="IPR043128">
    <property type="entry name" value="Rev_trsase/Diguanyl_cyclase"/>
</dbReference>
<dbReference type="InterPro" id="IPR050951">
    <property type="entry name" value="Retrovirus_Pol_polyprotein"/>
</dbReference>
<feature type="domain" description="Integrase zinc-binding" evidence="11">
    <location>
        <begin position="897"/>
        <end position="952"/>
    </location>
</feature>
<dbReference type="FunFam" id="3.30.70.270:FF:000020">
    <property type="entry name" value="Transposon Tf2-6 polyprotein-like Protein"/>
    <property type="match status" value="1"/>
</dbReference>
<dbReference type="Gene3D" id="3.30.70.270">
    <property type="match status" value="2"/>
</dbReference>